<dbReference type="PROSITE" id="PS01129">
    <property type="entry name" value="PSI_RLU"/>
    <property type="match status" value="1"/>
</dbReference>
<comment type="caution">
    <text evidence="7">The sequence shown here is derived from an EMBL/GenBank/DDBJ whole genome shotgun (WGS) entry which is preliminary data.</text>
</comment>
<protein>
    <recommendedName>
        <fullName evidence="5">Pseudouridine synthase</fullName>
        <ecNumber evidence="5">5.4.99.-</ecNumber>
    </recommendedName>
</protein>
<dbReference type="PANTHER" id="PTHR21600:SF44">
    <property type="entry name" value="RIBOSOMAL LARGE SUBUNIT PSEUDOURIDINE SYNTHASE D"/>
    <property type="match status" value="1"/>
</dbReference>
<accession>A0A246BPF9</accession>
<dbReference type="SMART" id="SM00363">
    <property type="entry name" value="S4"/>
    <property type="match status" value="1"/>
</dbReference>
<dbReference type="Gene3D" id="3.10.290.10">
    <property type="entry name" value="RNA-binding S4 domain"/>
    <property type="match status" value="1"/>
</dbReference>
<organism evidence="7 8">
    <name type="scientific">Deinococcus indicus</name>
    <dbReference type="NCBI Taxonomy" id="223556"/>
    <lineage>
        <taxon>Bacteria</taxon>
        <taxon>Thermotogati</taxon>
        <taxon>Deinococcota</taxon>
        <taxon>Deinococci</taxon>
        <taxon>Deinococcales</taxon>
        <taxon>Deinococcaceae</taxon>
        <taxon>Deinococcus</taxon>
    </lineage>
</organism>
<dbReference type="CDD" id="cd02869">
    <property type="entry name" value="PseudoU_synth_RluA_like"/>
    <property type="match status" value="1"/>
</dbReference>
<sequence length="359" mass="38048">MRGVRGRITGPPFVKGCVKAGGPFRSCRSTLRAVNDAPSPDASLLTATPGRLDAVLSALTGASRSQVAAWITGGFVQVAGQPALKPALKLRGGEALTVRVPPPPDATVRPENVPLDVLFEDEHLIAVNKPAGMITHPAPGVSTGTLVNALLGRMSLPQQDGHDGPDGYRPGIVHRLDRDTSGVIVVAKTVAAHAALAAAFKDRRTRKTYLAIAAGQWKALEAVQVDAPVGRHPVQRQRMTVGGAQPRDAQTLFTPLDTRPDGHGRTLTLVRAQPRTGRTHQIRVHLAHLGSPILGDSVYGRESELMPRHALHAQFLTIPHPVTGRALHLHAPVPDDMLSAWVGVGGRVPDTLEVAPRGE</sequence>
<keyword evidence="4" id="KW-0694">RNA-binding</keyword>
<reference evidence="7 8" key="1">
    <citation type="submission" date="2017-05" db="EMBL/GenBank/DDBJ databases">
        <title>De novo genome assembly of Deniococcus indicus strain DR1.</title>
        <authorList>
            <person name="Chauhan D."/>
            <person name="Yennamalli R.M."/>
            <person name="Priyadarshini R."/>
        </authorList>
    </citation>
    <scope>NUCLEOTIDE SEQUENCE [LARGE SCALE GENOMIC DNA]</scope>
    <source>
        <strain evidence="7 8">DR1</strain>
    </source>
</reference>
<dbReference type="InterPro" id="IPR036986">
    <property type="entry name" value="S4_RNA-bd_sf"/>
</dbReference>
<dbReference type="GO" id="GO:0003723">
    <property type="term" value="F:RNA binding"/>
    <property type="evidence" value="ECO:0007669"/>
    <property type="project" value="UniProtKB-KW"/>
</dbReference>
<dbReference type="Pfam" id="PF00849">
    <property type="entry name" value="PseudoU_synth_2"/>
    <property type="match status" value="1"/>
</dbReference>
<keyword evidence="2 5" id="KW-0413">Isomerase</keyword>
<dbReference type="InterPro" id="IPR006145">
    <property type="entry name" value="PsdUridine_synth_RsuA/RluA"/>
</dbReference>
<gene>
    <name evidence="7" type="ORF">CBQ26_04570</name>
</gene>
<dbReference type="PROSITE" id="PS50889">
    <property type="entry name" value="S4"/>
    <property type="match status" value="1"/>
</dbReference>
<dbReference type="OrthoDB" id="9807829at2"/>
<dbReference type="Gene3D" id="3.30.2350.10">
    <property type="entry name" value="Pseudouridine synthase"/>
    <property type="match status" value="1"/>
</dbReference>
<evidence type="ECO:0000259" key="6">
    <source>
        <dbReference type="SMART" id="SM00363"/>
    </source>
</evidence>
<evidence type="ECO:0000256" key="1">
    <source>
        <dbReference type="ARBA" id="ARBA00010876"/>
    </source>
</evidence>
<dbReference type="InterPro" id="IPR006224">
    <property type="entry name" value="PsdUridine_synth_RluA-like_CS"/>
</dbReference>
<comment type="catalytic activity">
    <reaction evidence="5">
        <text>a uridine in RNA = a pseudouridine in RNA</text>
        <dbReference type="Rhea" id="RHEA:48348"/>
        <dbReference type="Rhea" id="RHEA-COMP:12068"/>
        <dbReference type="Rhea" id="RHEA-COMP:12069"/>
        <dbReference type="ChEBI" id="CHEBI:65314"/>
        <dbReference type="ChEBI" id="CHEBI:65315"/>
    </reaction>
</comment>
<evidence type="ECO:0000256" key="2">
    <source>
        <dbReference type="ARBA" id="ARBA00023235"/>
    </source>
</evidence>
<dbReference type="Pfam" id="PF01479">
    <property type="entry name" value="S4"/>
    <property type="match status" value="1"/>
</dbReference>
<dbReference type="SUPFAM" id="SSF55174">
    <property type="entry name" value="Alpha-L RNA-binding motif"/>
    <property type="match status" value="1"/>
</dbReference>
<dbReference type="NCBIfam" id="TIGR00005">
    <property type="entry name" value="rluA_subfam"/>
    <property type="match status" value="1"/>
</dbReference>
<proteinExistence type="inferred from homology"/>
<dbReference type="EMBL" id="NHMK01000009">
    <property type="protein sequence ID" value="OWL97558.1"/>
    <property type="molecule type" value="Genomic_DNA"/>
</dbReference>
<dbReference type="AlphaFoldDB" id="A0A246BPF9"/>
<dbReference type="SUPFAM" id="SSF55120">
    <property type="entry name" value="Pseudouridine synthase"/>
    <property type="match status" value="1"/>
</dbReference>
<feature type="domain" description="RNA-binding S4" evidence="6">
    <location>
        <begin position="50"/>
        <end position="107"/>
    </location>
</feature>
<dbReference type="InterPro" id="IPR006225">
    <property type="entry name" value="PsdUridine_synth_RluC/D"/>
</dbReference>
<keyword evidence="8" id="KW-1185">Reference proteome</keyword>
<evidence type="ECO:0000256" key="5">
    <source>
        <dbReference type="RuleBase" id="RU362028"/>
    </source>
</evidence>
<dbReference type="PANTHER" id="PTHR21600">
    <property type="entry name" value="MITOCHONDRIAL RNA PSEUDOURIDINE SYNTHASE"/>
    <property type="match status" value="1"/>
</dbReference>
<comment type="similarity">
    <text evidence="1 5">Belongs to the pseudouridine synthase RluA family.</text>
</comment>
<evidence type="ECO:0000256" key="3">
    <source>
        <dbReference type="PIRSR" id="PIRSR606225-1"/>
    </source>
</evidence>
<evidence type="ECO:0000313" key="7">
    <source>
        <dbReference type="EMBL" id="OWL97558.1"/>
    </source>
</evidence>
<dbReference type="GO" id="GO:0000455">
    <property type="term" value="P:enzyme-directed rRNA pseudouridine synthesis"/>
    <property type="evidence" value="ECO:0007669"/>
    <property type="project" value="TreeGrafter"/>
</dbReference>
<evidence type="ECO:0000313" key="8">
    <source>
        <dbReference type="Proteomes" id="UP000197208"/>
    </source>
</evidence>
<dbReference type="GO" id="GO:0120159">
    <property type="term" value="F:rRNA pseudouridine synthase activity"/>
    <property type="evidence" value="ECO:0007669"/>
    <property type="project" value="UniProtKB-ARBA"/>
</dbReference>
<dbReference type="InterPro" id="IPR020103">
    <property type="entry name" value="PsdUridine_synth_cat_dom_sf"/>
</dbReference>
<dbReference type="Proteomes" id="UP000197208">
    <property type="component" value="Unassembled WGS sequence"/>
</dbReference>
<dbReference type="CDD" id="cd00165">
    <property type="entry name" value="S4"/>
    <property type="match status" value="1"/>
</dbReference>
<comment type="function">
    <text evidence="5">Responsible for synthesis of pseudouridine from uracil.</text>
</comment>
<dbReference type="EC" id="5.4.99.-" evidence="5"/>
<dbReference type="InterPro" id="IPR002942">
    <property type="entry name" value="S4_RNA-bd"/>
</dbReference>
<evidence type="ECO:0000256" key="4">
    <source>
        <dbReference type="PROSITE-ProRule" id="PRU00182"/>
    </source>
</evidence>
<feature type="active site" evidence="3">
    <location>
        <position position="177"/>
    </location>
</feature>
<name>A0A246BPF9_9DEIO</name>
<dbReference type="InterPro" id="IPR050188">
    <property type="entry name" value="RluA_PseudoU_synthase"/>
</dbReference>